<sequence length="212" mass="22473">MRKSLLVFGDSNSHGTPPIVTPGEYRRYESEARWPSVAAQRLGAAWEVSVQALPGRTTGIEDPVMGAHMNGQIGLRIALGSHGPIDLLAIMLGTNDMKARFAPTPEKIAAGIAGLVDLALSAEYQTRHGGFEVLVICPPRVLEQGPIAGEFIGATAVSEALPHVLKAHCAARGVHFFDAGKVISPSEQDGVHFDPDTHRALGENIAEFIAAL</sequence>
<dbReference type="InterPro" id="IPR013830">
    <property type="entry name" value="SGNH_hydro"/>
</dbReference>
<organism evidence="2 3">
    <name type="scientific">Sinisalibacter lacisalsi</name>
    <dbReference type="NCBI Taxonomy" id="1526570"/>
    <lineage>
        <taxon>Bacteria</taxon>
        <taxon>Pseudomonadati</taxon>
        <taxon>Pseudomonadota</taxon>
        <taxon>Alphaproteobacteria</taxon>
        <taxon>Rhodobacterales</taxon>
        <taxon>Roseobacteraceae</taxon>
        <taxon>Sinisalibacter</taxon>
    </lineage>
</organism>
<proteinExistence type="predicted"/>
<comment type="caution">
    <text evidence="2">The sequence shown here is derived from an EMBL/GenBank/DDBJ whole genome shotgun (WGS) entry which is preliminary data.</text>
</comment>
<dbReference type="Pfam" id="PF13472">
    <property type="entry name" value="Lipase_GDSL_2"/>
    <property type="match status" value="1"/>
</dbReference>
<dbReference type="Proteomes" id="UP000617355">
    <property type="component" value="Unassembled WGS sequence"/>
</dbReference>
<evidence type="ECO:0000313" key="2">
    <source>
        <dbReference type="EMBL" id="GGD20276.1"/>
    </source>
</evidence>
<dbReference type="EMBL" id="BMGI01000001">
    <property type="protein sequence ID" value="GGD20276.1"/>
    <property type="molecule type" value="Genomic_DNA"/>
</dbReference>
<evidence type="ECO:0000259" key="1">
    <source>
        <dbReference type="Pfam" id="PF13472"/>
    </source>
</evidence>
<name>A0ABQ1QAP8_9RHOB</name>
<dbReference type="Gene3D" id="3.40.50.1110">
    <property type="entry name" value="SGNH hydrolase"/>
    <property type="match status" value="1"/>
</dbReference>
<dbReference type="GO" id="GO:0016787">
    <property type="term" value="F:hydrolase activity"/>
    <property type="evidence" value="ECO:0007669"/>
    <property type="project" value="UniProtKB-KW"/>
</dbReference>
<dbReference type="SUPFAM" id="SSF52266">
    <property type="entry name" value="SGNH hydrolase"/>
    <property type="match status" value="1"/>
</dbReference>
<protein>
    <submittedName>
        <fullName evidence="2">Hydrolase</fullName>
    </submittedName>
</protein>
<feature type="domain" description="SGNH hydrolase-type esterase" evidence="1">
    <location>
        <begin position="7"/>
        <end position="200"/>
    </location>
</feature>
<reference evidence="3" key="1">
    <citation type="journal article" date="2019" name="Int. J. Syst. Evol. Microbiol.">
        <title>The Global Catalogue of Microorganisms (GCM) 10K type strain sequencing project: providing services to taxonomists for standard genome sequencing and annotation.</title>
        <authorList>
            <consortium name="The Broad Institute Genomics Platform"/>
            <consortium name="The Broad Institute Genome Sequencing Center for Infectious Disease"/>
            <person name="Wu L."/>
            <person name="Ma J."/>
        </authorList>
    </citation>
    <scope>NUCLEOTIDE SEQUENCE [LARGE SCALE GENOMIC DNA]</scope>
    <source>
        <strain evidence="3">CGMCC 1.12922</strain>
    </source>
</reference>
<keyword evidence="2" id="KW-0378">Hydrolase</keyword>
<gene>
    <name evidence="2" type="ORF">GCM10011358_01050</name>
</gene>
<evidence type="ECO:0000313" key="3">
    <source>
        <dbReference type="Proteomes" id="UP000617355"/>
    </source>
</evidence>
<keyword evidence="3" id="KW-1185">Reference proteome</keyword>
<dbReference type="CDD" id="cd01839">
    <property type="entry name" value="SGNH_arylesterase_like"/>
    <property type="match status" value="1"/>
</dbReference>
<accession>A0ABQ1QAP8</accession>
<dbReference type="InterPro" id="IPR036514">
    <property type="entry name" value="SGNH_hydro_sf"/>
</dbReference>
<dbReference type="RefSeq" id="WP_188525660.1">
    <property type="nucleotide sequence ID" value="NZ_BMGI01000001.1"/>
</dbReference>